<dbReference type="EMBL" id="MFQA01000030">
    <property type="protein sequence ID" value="OGH68788.1"/>
    <property type="molecule type" value="Genomic_DNA"/>
</dbReference>
<keyword evidence="1" id="KW-0812">Transmembrane</keyword>
<dbReference type="Proteomes" id="UP000176413">
    <property type="component" value="Unassembled WGS sequence"/>
</dbReference>
<gene>
    <name evidence="2" type="ORF">A3D53_03285</name>
</gene>
<keyword evidence="1" id="KW-0472">Membrane</keyword>
<dbReference type="AlphaFoldDB" id="A0A1F6MB50"/>
<evidence type="ECO:0000313" key="3">
    <source>
        <dbReference type="Proteomes" id="UP000176413"/>
    </source>
</evidence>
<feature type="transmembrane region" description="Helical" evidence="1">
    <location>
        <begin position="7"/>
        <end position="27"/>
    </location>
</feature>
<sequence>MIILSSWCYYFSAGTFIFTPVAFINLIKYSMEKNQTSMFNKGQVQQLKGLLDEQTVHLKSYVKEQMMETLLEYSNTFLIPQLDDLRQELKKDMVELRNDLRIEFKSDIGGLKYELKSYVDDKLADQTAEIFERMDRKLASA</sequence>
<evidence type="ECO:0000256" key="1">
    <source>
        <dbReference type="SAM" id="Phobius"/>
    </source>
</evidence>
<keyword evidence="1" id="KW-1133">Transmembrane helix</keyword>
<evidence type="ECO:0000313" key="2">
    <source>
        <dbReference type="EMBL" id="OGH68788.1"/>
    </source>
</evidence>
<organism evidence="2 3">
    <name type="scientific">Candidatus Magasanikbacteria bacterium RIFCSPHIGHO2_02_FULL_45_10</name>
    <dbReference type="NCBI Taxonomy" id="1798679"/>
    <lineage>
        <taxon>Bacteria</taxon>
        <taxon>Candidatus Magasanikiibacteriota</taxon>
    </lineage>
</organism>
<comment type="caution">
    <text evidence="2">The sequence shown here is derived from an EMBL/GenBank/DDBJ whole genome shotgun (WGS) entry which is preliminary data.</text>
</comment>
<name>A0A1F6MB50_9BACT</name>
<reference evidence="2 3" key="1">
    <citation type="journal article" date="2016" name="Nat. Commun.">
        <title>Thousands of microbial genomes shed light on interconnected biogeochemical processes in an aquifer system.</title>
        <authorList>
            <person name="Anantharaman K."/>
            <person name="Brown C.T."/>
            <person name="Hug L.A."/>
            <person name="Sharon I."/>
            <person name="Castelle C.J."/>
            <person name="Probst A.J."/>
            <person name="Thomas B.C."/>
            <person name="Singh A."/>
            <person name="Wilkins M.J."/>
            <person name="Karaoz U."/>
            <person name="Brodie E.L."/>
            <person name="Williams K.H."/>
            <person name="Hubbard S.S."/>
            <person name="Banfield J.F."/>
        </authorList>
    </citation>
    <scope>NUCLEOTIDE SEQUENCE [LARGE SCALE GENOMIC DNA]</scope>
</reference>
<protein>
    <submittedName>
        <fullName evidence="2">Uncharacterized protein</fullName>
    </submittedName>
</protein>
<accession>A0A1F6MB50</accession>
<proteinExistence type="predicted"/>